<dbReference type="InterPro" id="IPR003399">
    <property type="entry name" value="Mce/MlaD"/>
</dbReference>
<dbReference type="PANTHER" id="PTHR33371:SF4">
    <property type="entry name" value="INTERMEMBRANE PHOSPHOLIPID TRANSPORT SYSTEM BINDING PROTEIN MLAD"/>
    <property type="match status" value="1"/>
</dbReference>
<accession>A0A0G3FZ67</accession>
<sequence length="152" mass="16862">MKVRFFELAVGVFVLLGIGALFYLAVQVSNVTDYHDRDTYTVSGYFDNIGGLKTRAPVTVSGVRIGRVADIRYDPERFRAEVTLAIRSEHDYLPMDTQAAIHTAGLLGEQYIALEPGGDYDTLQEGDELMFTQSALVLENLIGRFMTNMGSD</sequence>
<evidence type="ECO:0000313" key="1">
    <source>
        <dbReference type="EMBL" id="AKJ94208.1"/>
    </source>
</evidence>
<dbReference type="Pfam" id="PF02470">
    <property type="entry name" value="MlaD"/>
    <property type="match status" value="1"/>
</dbReference>
<protein>
    <submittedName>
        <fullName evidence="1">Organic solvent ABC transporter substrate-binding protein</fullName>
    </submittedName>
</protein>
<dbReference type="GO" id="GO:0005548">
    <property type="term" value="F:phospholipid transporter activity"/>
    <property type="evidence" value="ECO:0007669"/>
    <property type="project" value="TreeGrafter"/>
</dbReference>
<name>A0A0G3FZ67_9GAMM</name>
<dbReference type="EMBL" id="CP011367">
    <property type="protein sequence ID" value="AKJ94208.1"/>
    <property type="molecule type" value="Genomic_DNA"/>
</dbReference>
<keyword evidence="2" id="KW-1185">Reference proteome</keyword>
<organism evidence="1 2">
    <name type="scientific">Thioalkalivibrio versutus</name>
    <dbReference type="NCBI Taxonomy" id="106634"/>
    <lineage>
        <taxon>Bacteria</taxon>
        <taxon>Pseudomonadati</taxon>
        <taxon>Pseudomonadota</taxon>
        <taxon>Gammaproteobacteria</taxon>
        <taxon>Chromatiales</taxon>
        <taxon>Ectothiorhodospiraceae</taxon>
        <taxon>Thioalkalivibrio</taxon>
    </lineage>
</organism>
<dbReference type="KEGG" id="tvr:TVD_01940"/>
<dbReference type="PATRIC" id="fig|106634.4.peg.394"/>
<dbReference type="InterPro" id="IPR052336">
    <property type="entry name" value="MlaD_Phospholipid_Transporter"/>
</dbReference>
<gene>
    <name evidence="1" type="ORF">TVD_01940</name>
</gene>
<dbReference type="PANTHER" id="PTHR33371">
    <property type="entry name" value="INTERMEMBRANE PHOSPHOLIPID TRANSPORT SYSTEM BINDING PROTEIN MLAD-RELATED"/>
    <property type="match status" value="1"/>
</dbReference>
<dbReference type="GO" id="GO:0005543">
    <property type="term" value="F:phospholipid binding"/>
    <property type="evidence" value="ECO:0007669"/>
    <property type="project" value="TreeGrafter"/>
</dbReference>
<dbReference type="Proteomes" id="UP000064201">
    <property type="component" value="Chromosome"/>
</dbReference>
<dbReference type="OrthoDB" id="9788420at2"/>
<dbReference type="STRING" id="106634.TVD_01940"/>
<dbReference type="NCBIfam" id="TIGR04430">
    <property type="entry name" value="OM_asym_MlaD"/>
    <property type="match status" value="1"/>
</dbReference>
<evidence type="ECO:0000313" key="2">
    <source>
        <dbReference type="Proteomes" id="UP000064201"/>
    </source>
</evidence>
<dbReference type="AlphaFoldDB" id="A0A0G3FZ67"/>
<dbReference type="RefSeq" id="WP_018144517.1">
    <property type="nucleotide sequence ID" value="NZ_CP011367.1"/>
</dbReference>
<reference evidence="1 2" key="1">
    <citation type="submission" date="2015-04" db="EMBL/GenBank/DDBJ databases">
        <title>Complete Sequence for the Genome of the Thioalkalivibrio versutus D301.</title>
        <authorList>
            <person name="Mu T."/>
            <person name="Zhou J."/>
            <person name="Xu X."/>
        </authorList>
    </citation>
    <scope>NUCLEOTIDE SEQUENCE [LARGE SCALE GENOMIC DNA]</scope>
    <source>
        <strain evidence="1 2">D301</strain>
    </source>
</reference>
<proteinExistence type="predicted"/>
<dbReference type="InterPro" id="IPR030970">
    <property type="entry name" value="ABC_MlaD"/>
</dbReference>